<evidence type="ECO:0000256" key="1">
    <source>
        <dbReference type="SAM" id="MobiDB-lite"/>
    </source>
</evidence>
<comment type="caution">
    <text evidence="3">The sequence shown here is derived from an EMBL/GenBank/DDBJ whole genome shotgun (WGS) entry which is preliminary data.</text>
</comment>
<feature type="compositionally biased region" description="Basic and acidic residues" evidence="1">
    <location>
        <begin position="28"/>
        <end position="45"/>
    </location>
</feature>
<dbReference type="EMBL" id="SJKC01000005">
    <property type="protein sequence ID" value="TCC32758.1"/>
    <property type="molecule type" value="Genomic_DNA"/>
</dbReference>
<evidence type="ECO:0000313" key="3">
    <source>
        <dbReference type="EMBL" id="TCC32758.1"/>
    </source>
</evidence>
<reference evidence="4 5" key="1">
    <citation type="submission" date="2019-02" db="EMBL/GenBank/DDBJ databases">
        <title>Kribbella capetownensis sp. nov. and Kribbella speibonae sp. nov., isolated from soil.</title>
        <authorList>
            <person name="Curtis S.M."/>
            <person name="Norton I."/>
            <person name="Everest G.J."/>
            <person name="Meyers P.R."/>
        </authorList>
    </citation>
    <scope>NUCLEOTIDE SEQUENCE [LARGE SCALE GENOMIC DNA]</scope>
    <source>
        <strain evidence="2 4">SK5</strain>
        <strain evidence="3 5">YM55</strain>
    </source>
</reference>
<protein>
    <submittedName>
        <fullName evidence="3">Uncharacterized protein</fullName>
    </submittedName>
</protein>
<dbReference type="Proteomes" id="UP000292385">
    <property type="component" value="Unassembled WGS sequence"/>
</dbReference>
<feature type="region of interest" description="Disordered" evidence="1">
    <location>
        <begin position="103"/>
        <end position="136"/>
    </location>
</feature>
<sequence>MGDANEEELEQRRQAIIGEQNRQAAAQRAKELEDFRKAEEARKAAEAASKGNMLADPEAAAPSWPDDGMQAVPQTGLDKVAGALGVGHAGDIAFARNLLNSGQVPLGGVTKQEPAADGAKESAAGARSAKPALGLG</sequence>
<dbReference type="Proteomes" id="UP000294225">
    <property type="component" value="Unassembled WGS sequence"/>
</dbReference>
<evidence type="ECO:0000313" key="5">
    <source>
        <dbReference type="Proteomes" id="UP000294225"/>
    </source>
</evidence>
<evidence type="ECO:0000313" key="2">
    <source>
        <dbReference type="EMBL" id="TCC24940.1"/>
    </source>
</evidence>
<feature type="region of interest" description="Disordered" evidence="1">
    <location>
        <begin position="1"/>
        <end position="73"/>
    </location>
</feature>
<dbReference type="RefSeq" id="WP_131461418.1">
    <property type="nucleotide sequence ID" value="NZ_SJJY01000002.1"/>
</dbReference>
<dbReference type="AlphaFoldDB" id="A0A4R0INA3"/>
<evidence type="ECO:0000313" key="4">
    <source>
        <dbReference type="Proteomes" id="UP000292385"/>
    </source>
</evidence>
<name>A0A4R0INA3_9ACTN</name>
<dbReference type="EMBL" id="SJJY01000002">
    <property type="protein sequence ID" value="TCC24940.1"/>
    <property type="molecule type" value="Genomic_DNA"/>
</dbReference>
<feature type="compositionally biased region" description="Low complexity" evidence="1">
    <location>
        <begin position="115"/>
        <end position="126"/>
    </location>
</feature>
<accession>A0A4R0INA3</accession>
<gene>
    <name evidence="2" type="ORF">E0H58_12150</name>
    <name evidence="3" type="ORF">E0H92_31760</name>
</gene>
<organism evidence="3 5">
    <name type="scientific">Kribbella speibonae</name>
    <dbReference type="NCBI Taxonomy" id="1572660"/>
    <lineage>
        <taxon>Bacteria</taxon>
        <taxon>Bacillati</taxon>
        <taxon>Actinomycetota</taxon>
        <taxon>Actinomycetes</taxon>
        <taxon>Propionibacteriales</taxon>
        <taxon>Kribbellaceae</taxon>
        <taxon>Kribbella</taxon>
    </lineage>
</organism>
<keyword evidence="4" id="KW-1185">Reference proteome</keyword>
<proteinExistence type="predicted"/>